<evidence type="ECO:0000256" key="2">
    <source>
        <dbReference type="SAM" id="SignalP"/>
    </source>
</evidence>
<feature type="chain" id="PRO_5011539965" evidence="2">
    <location>
        <begin position="31"/>
        <end position="713"/>
    </location>
</feature>
<dbReference type="EMBL" id="FMXQ01000015">
    <property type="protein sequence ID" value="SDB58448.1"/>
    <property type="molecule type" value="Genomic_DNA"/>
</dbReference>
<dbReference type="AlphaFoldDB" id="A0A1G6EM24"/>
<reference evidence="3 4" key="1">
    <citation type="submission" date="2016-10" db="EMBL/GenBank/DDBJ databases">
        <authorList>
            <person name="de Groot N.N."/>
        </authorList>
    </citation>
    <scope>NUCLEOTIDE SEQUENCE [LARGE SCALE GENOMIC DNA]</scope>
    <source>
        <strain evidence="3 4">ATCC 35022</strain>
    </source>
</reference>
<keyword evidence="4" id="KW-1185">Reference proteome</keyword>
<proteinExistence type="predicted"/>
<feature type="coiled-coil region" evidence="1">
    <location>
        <begin position="380"/>
        <end position="407"/>
    </location>
</feature>
<evidence type="ECO:0000313" key="3">
    <source>
        <dbReference type="EMBL" id="SDB58448.1"/>
    </source>
</evidence>
<gene>
    <name evidence="3" type="ORF">SAMN02982931_04683</name>
</gene>
<evidence type="ECO:0000256" key="1">
    <source>
        <dbReference type="SAM" id="Coils"/>
    </source>
</evidence>
<name>A0A1G6EM24_9HYPH</name>
<dbReference type="Proteomes" id="UP000199071">
    <property type="component" value="Unassembled WGS sequence"/>
</dbReference>
<protein>
    <submittedName>
        <fullName evidence="3">Uncharacterized protein</fullName>
    </submittedName>
</protein>
<keyword evidence="1" id="KW-0175">Coiled coil</keyword>
<evidence type="ECO:0000313" key="4">
    <source>
        <dbReference type="Proteomes" id="UP000199071"/>
    </source>
</evidence>
<dbReference type="STRING" id="665467.SAMN02982931_04683"/>
<sequence>MNARPAIGLVVGAAAAGLVGIVAQVAPAHAQDGGSEEEQACRGLAPEALPANFQTFQVVDLGKPRDAAAVFEVVPGTVLTASIGGISARTTVEAKTIPIRVEPVLDKSNDAAWTVRLAVDIEDLPEAVFSLTDRLGAWRSPPLTEPMKDRLRKEGGLTVQLDDAVFEGTGFWPYPPPVALVAIDRATDIADLYGWAKDFDTKAKQYSRTAAAAVRMLREVDQAISKAERTQDDLEAVEQAGLPAAVASMDRLYIRLQEARNEDRLAGARVRDFEEAITQQKDAIATANLSFVDPDGNRSVDKPEPGMEPLETVLGRTRDRHAQLASMLRRQYEDRFASGDPEITSLQQIEKLISENPQIVELAARLARLEAFEKQRVSLVGELTAEIDRLEDELPVVRERASETTRQLRQARAGYEDTYRRVVRLARTLPAPFGPPPDLSSSSTPPSVMSTWYSEGDRKLKAEADAARTSFNNAYVELINAEAKAYVMAKALAGTRIRAIQAACVAIASFGNKDMFDDVVSEIGKAIDQIKYLSDKADPSARDVVTREVLRDSFVKLLEARELLSDGPAKRLTFSAAYASRSLDGAGVAVNLANAANAWRKNDPVAIAHFLEAASSAVDRVPLVKGAKYYLLTLALSTKASINWANGIKDKKMLEALEAVRQRPEADRPTRRLYTRKEIENSQYYSSPWSSEEELDRLTTVFQAQFILGLAGR</sequence>
<organism evidence="3 4">
    <name type="scientific">Bauldia litoralis</name>
    <dbReference type="NCBI Taxonomy" id="665467"/>
    <lineage>
        <taxon>Bacteria</taxon>
        <taxon>Pseudomonadati</taxon>
        <taxon>Pseudomonadota</taxon>
        <taxon>Alphaproteobacteria</taxon>
        <taxon>Hyphomicrobiales</taxon>
        <taxon>Kaistiaceae</taxon>
        <taxon>Bauldia</taxon>
    </lineage>
</organism>
<feature type="signal peptide" evidence="2">
    <location>
        <begin position="1"/>
        <end position="30"/>
    </location>
</feature>
<accession>A0A1G6EM24</accession>
<keyword evidence="2" id="KW-0732">Signal</keyword>